<protein>
    <submittedName>
        <fullName evidence="3">Unannotated protein</fullName>
    </submittedName>
</protein>
<evidence type="ECO:0000256" key="1">
    <source>
        <dbReference type="ARBA" id="ARBA00001933"/>
    </source>
</evidence>
<keyword evidence="2" id="KW-0663">Pyridoxal phosphate</keyword>
<evidence type="ECO:0000313" key="3">
    <source>
        <dbReference type="EMBL" id="CAB4886056.1"/>
    </source>
</evidence>
<reference evidence="3" key="1">
    <citation type="submission" date="2020-05" db="EMBL/GenBank/DDBJ databases">
        <authorList>
            <person name="Chiriac C."/>
            <person name="Salcher M."/>
            <person name="Ghai R."/>
            <person name="Kavagutti S V."/>
        </authorList>
    </citation>
    <scope>NUCLEOTIDE SEQUENCE</scope>
</reference>
<dbReference type="PANTHER" id="PTHR43525">
    <property type="entry name" value="PROTEIN MALY"/>
    <property type="match status" value="1"/>
</dbReference>
<dbReference type="PANTHER" id="PTHR43525:SF1">
    <property type="entry name" value="PROTEIN MALY"/>
    <property type="match status" value="1"/>
</dbReference>
<dbReference type="InterPro" id="IPR015424">
    <property type="entry name" value="PyrdxlP-dep_Trfase"/>
</dbReference>
<dbReference type="EMBL" id="CAFBLS010000295">
    <property type="protein sequence ID" value="CAB4886056.1"/>
    <property type="molecule type" value="Genomic_DNA"/>
</dbReference>
<comment type="cofactor">
    <cofactor evidence="1">
        <name>pyridoxal 5'-phosphate</name>
        <dbReference type="ChEBI" id="CHEBI:597326"/>
    </cofactor>
</comment>
<dbReference type="InterPro" id="IPR015422">
    <property type="entry name" value="PyrdxlP-dep_Trfase_small"/>
</dbReference>
<accession>A0A6J7ESG4</accession>
<dbReference type="SUPFAM" id="SSF53383">
    <property type="entry name" value="PLP-dependent transferases"/>
    <property type="match status" value="1"/>
</dbReference>
<sequence>MDTLTERVPLEATYATGHLGVLAAIAAYRRGGPWLDQVRDLIARNSQDVHRAVSAEMPGVRYAPPASSYLGWLDFSETSVRDDPAAFFLEEARIGLSPGHTFGAGGEGFVRLNFGTSPAILAEILERMGAALSARGEA</sequence>
<gene>
    <name evidence="3" type="ORF">UFOPK3402_01850</name>
</gene>
<proteinExistence type="predicted"/>
<name>A0A6J7ESG4_9ZZZZ</name>
<dbReference type="Gene3D" id="3.90.1150.10">
    <property type="entry name" value="Aspartate Aminotransferase, domain 1"/>
    <property type="match status" value="1"/>
</dbReference>
<dbReference type="InterPro" id="IPR051798">
    <property type="entry name" value="Class-II_PLP-Dep_Aminotrans"/>
</dbReference>
<evidence type="ECO:0000256" key="2">
    <source>
        <dbReference type="ARBA" id="ARBA00022898"/>
    </source>
</evidence>
<organism evidence="3">
    <name type="scientific">freshwater metagenome</name>
    <dbReference type="NCBI Taxonomy" id="449393"/>
    <lineage>
        <taxon>unclassified sequences</taxon>
        <taxon>metagenomes</taxon>
        <taxon>ecological metagenomes</taxon>
    </lineage>
</organism>
<dbReference type="AlphaFoldDB" id="A0A6J7ESG4"/>